<evidence type="ECO:0000256" key="1">
    <source>
        <dbReference type="ARBA" id="ARBA00022679"/>
    </source>
</evidence>
<keyword evidence="4" id="KW-1185">Reference proteome</keyword>
<dbReference type="PANTHER" id="PTHR12526:SF630">
    <property type="entry name" value="GLYCOSYLTRANSFERASE"/>
    <property type="match status" value="1"/>
</dbReference>
<gene>
    <name evidence="3" type="ORF">F8566_05965</name>
</gene>
<dbReference type="SUPFAM" id="SSF53756">
    <property type="entry name" value="UDP-Glycosyltransferase/glycogen phosphorylase"/>
    <property type="match status" value="1"/>
</dbReference>
<dbReference type="Gene3D" id="3.40.50.2000">
    <property type="entry name" value="Glycogen Phosphorylase B"/>
    <property type="match status" value="2"/>
</dbReference>
<dbReference type="OrthoDB" id="570545at2"/>
<feature type="domain" description="Glycosyl transferase family 1" evidence="2">
    <location>
        <begin position="196"/>
        <end position="353"/>
    </location>
</feature>
<organism evidence="3 4">
    <name type="scientific">Actinomadura rudentiformis</name>
    <dbReference type="NCBI Taxonomy" id="359158"/>
    <lineage>
        <taxon>Bacteria</taxon>
        <taxon>Bacillati</taxon>
        <taxon>Actinomycetota</taxon>
        <taxon>Actinomycetes</taxon>
        <taxon>Streptosporangiales</taxon>
        <taxon>Thermomonosporaceae</taxon>
        <taxon>Actinomadura</taxon>
    </lineage>
</organism>
<dbReference type="AlphaFoldDB" id="A0A6H9Z979"/>
<dbReference type="Proteomes" id="UP000468735">
    <property type="component" value="Unassembled WGS sequence"/>
</dbReference>
<dbReference type="GO" id="GO:0016757">
    <property type="term" value="F:glycosyltransferase activity"/>
    <property type="evidence" value="ECO:0007669"/>
    <property type="project" value="InterPro"/>
</dbReference>
<comment type="caution">
    <text evidence="3">The sequence shown here is derived from an EMBL/GenBank/DDBJ whole genome shotgun (WGS) entry which is preliminary data.</text>
</comment>
<sequence length="393" mass="42748">MKITYVLLHAYGMGGTIRTVINQANAMAAAGHEVGLASVVRRRADSHFAVDSRVEMIDVVDLRGKAPVLPGHGEPGVQVPVGEAAKDVFTRGVEDGFVEFLQGLDGGVLVTTRPGLNLLAARHAPERLVRVAQDHMHLGRYKPGVRAAILEDYPRLDAVVSLTRKDRAEYDQALGGRVRTAHIPNPLHSLSAPQTDHSSKVVVTAGRLTGQKGFDLLIPAFAQVVHRHPDWRLYVYGSGKAERRLRKLIHEHHLYNHVFLMGPTKHLDRELSKSSIYALSSRFEGFPMILLEALNCGLPVASFDCPTGPGEIIVTGENGLLVPHQDGDGLAAALCRLIEDAPLRRRLGDAGRETATRYGPDVIRSRWEALFAELIEAKTPGAQAPPKSAGVHT</sequence>
<dbReference type="RefSeq" id="WP_151558814.1">
    <property type="nucleotide sequence ID" value="NZ_WBMT01000002.1"/>
</dbReference>
<dbReference type="Pfam" id="PF00534">
    <property type="entry name" value="Glycos_transf_1"/>
    <property type="match status" value="1"/>
</dbReference>
<evidence type="ECO:0000313" key="3">
    <source>
        <dbReference type="EMBL" id="KAB2351756.1"/>
    </source>
</evidence>
<dbReference type="EMBL" id="WBMT01000002">
    <property type="protein sequence ID" value="KAB2351756.1"/>
    <property type="molecule type" value="Genomic_DNA"/>
</dbReference>
<keyword evidence="1 3" id="KW-0808">Transferase</keyword>
<evidence type="ECO:0000313" key="4">
    <source>
        <dbReference type="Proteomes" id="UP000468735"/>
    </source>
</evidence>
<proteinExistence type="predicted"/>
<evidence type="ECO:0000259" key="2">
    <source>
        <dbReference type="Pfam" id="PF00534"/>
    </source>
</evidence>
<dbReference type="PANTHER" id="PTHR12526">
    <property type="entry name" value="GLYCOSYLTRANSFERASE"/>
    <property type="match status" value="1"/>
</dbReference>
<accession>A0A6H9Z979</accession>
<dbReference type="InterPro" id="IPR001296">
    <property type="entry name" value="Glyco_trans_1"/>
</dbReference>
<dbReference type="CDD" id="cd03820">
    <property type="entry name" value="GT4_AmsD-like"/>
    <property type="match status" value="1"/>
</dbReference>
<reference evidence="3 4" key="1">
    <citation type="submission" date="2019-09" db="EMBL/GenBank/DDBJ databases">
        <title>Actinomadura physcomitrii sp. nov., a novel actinomycete isolated from moss [Physcomitrium sphaericum (Ludw) Fuernr].</title>
        <authorList>
            <person name="Zhuang X."/>
            <person name="Liu C."/>
        </authorList>
    </citation>
    <scope>NUCLEOTIDE SEQUENCE [LARGE SCALE GENOMIC DNA]</scope>
    <source>
        <strain evidence="3 4">HMC1</strain>
    </source>
</reference>
<name>A0A6H9Z979_9ACTN</name>
<protein>
    <submittedName>
        <fullName evidence="3">Glycosyltransferase family 4 protein</fullName>
    </submittedName>
</protein>